<protein>
    <submittedName>
        <fullName evidence="8">Putative ABC transport system permease protein</fullName>
    </submittedName>
</protein>
<gene>
    <name evidence="8" type="ORF">SAMN05421733_102135</name>
</gene>
<organism evidence="8 9">
    <name type="scientific">Acinetobacter boissieri</name>
    <dbReference type="NCBI Taxonomy" id="1219383"/>
    <lineage>
        <taxon>Bacteria</taxon>
        <taxon>Pseudomonadati</taxon>
        <taxon>Pseudomonadota</taxon>
        <taxon>Gammaproteobacteria</taxon>
        <taxon>Moraxellales</taxon>
        <taxon>Moraxellaceae</taxon>
        <taxon>Acinetobacter</taxon>
    </lineage>
</organism>
<accession>A0A1G6GS68</accession>
<dbReference type="EMBL" id="FMYL01000002">
    <property type="protein sequence ID" value="SDB84912.1"/>
    <property type="molecule type" value="Genomic_DNA"/>
</dbReference>
<keyword evidence="4 6" id="KW-1133">Transmembrane helix</keyword>
<dbReference type="GO" id="GO:0005886">
    <property type="term" value="C:plasma membrane"/>
    <property type="evidence" value="ECO:0007669"/>
    <property type="project" value="UniProtKB-SubCell"/>
</dbReference>
<feature type="transmembrane region" description="Helical" evidence="6">
    <location>
        <begin position="749"/>
        <end position="771"/>
    </location>
</feature>
<evidence type="ECO:0000313" key="8">
    <source>
        <dbReference type="EMBL" id="SDB84912.1"/>
    </source>
</evidence>
<evidence type="ECO:0000256" key="1">
    <source>
        <dbReference type="ARBA" id="ARBA00004651"/>
    </source>
</evidence>
<feature type="transmembrane region" description="Helical" evidence="6">
    <location>
        <begin position="783"/>
        <end position="801"/>
    </location>
</feature>
<evidence type="ECO:0000256" key="2">
    <source>
        <dbReference type="ARBA" id="ARBA00022475"/>
    </source>
</evidence>
<keyword evidence="9" id="KW-1185">Reference proteome</keyword>
<comment type="subcellular location">
    <subcellularLocation>
        <location evidence="1">Cell membrane</location>
        <topology evidence="1">Multi-pass membrane protein</topology>
    </subcellularLocation>
</comment>
<dbReference type="InterPro" id="IPR003838">
    <property type="entry name" value="ABC3_permease_C"/>
</dbReference>
<feature type="transmembrane region" description="Helical" evidence="6">
    <location>
        <begin position="347"/>
        <end position="373"/>
    </location>
</feature>
<evidence type="ECO:0000256" key="3">
    <source>
        <dbReference type="ARBA" id="ARBA00022692"/>
    </source>
</evidence>
<evidence type="ECO:0000313" key="9">
    <source>
        <dbReference type="Proteomes" id="UP000242501"/>
    </source>
</evidence>
<keyword evidence="5 6" id="KW-0472">Membrane</keyword>
<feature type="domain" description="ABC3 transporter permease C-terminal" evidence="7">
    <location>
        <begin position="264"/>
        <end position="368"/>
    </location>
</feature>
<evidence type="ECO:0000256" key="5">
    <source>
        <dbReference type="ARBA" id="ARBA00023136"/>
    </source>
</evidence>
<feature type="transmembrane region" description="Helical" evidence="6">
    <location>
        <begin position="697"/>
        <end position="721"/>
    </location>
</feature>
<feature type="transmembrane region" description="Helical" evidence="6">
    <location>
        <begin position="466"/>
        <end position="485"/>
    </location>
</feature>
<dbReference type="RefSeq" id="WP_092746828.1">
    <property type="nucleotide sequence ID" value="NZ_FMYL01000002.1"/>
</dbReference>
<dbReference type="Proteomes" id="UP000242501">
    <property type="component" value="Unassembled WGS sequence"/>
</dbReference>
<feature type="transmembrane region" description="Helical" evidence="6">
    <location>
        <begin position="422"/>
        <end position="445"/>
    </location>
</feature>
<dbReference type="InterPro" id="IPR038766">
    <property type="entry name" value="Membrane_comp_ABC_pdt"/>
</dbReference>
<sequence length="821" mass="90705">MNHLIKPLLQQSFRSQSSWLLMMALSLAICATTALNLASDQIKRAINLQAADLLAADVVLNSNQPLDKKYSAQAQAEGLTQSEVTVFSTMASTDQQFVMVLVKAIQPNFPLRGELVVNPSPHKSVPKGEVWLSPRAKDLLAVKLGDMVNIADAKLHFTALIEKDSNQETGFSAFSPLVLINQDDIAQTQAIQPGSRIDYRLLLTSAQNAPLARYQQWFDTQQKQTTSGTTDEVGVVKLKDAKNSNTRLLKPIENLEKFLQLSNLLTVLLCGLAIALSAQRYVQQNQDYIALMRCLGASKKNLIVAFFTLMALVMLGSACIGSVLGIGLGYGLLQLMLQFIPQVNLDIAWGSVLLEAVPIAFLTSGLVLIGFVFPKVYQLLTTPPIRVLRALPSLNRYTVITVVTGFLSLAILGVVLTQSLVLTLQVLVGIGSLAVVMYGMLWLVFKGIKKLKNTWSTYVRTPQYSALQVTALSLGLSLIAILIVLRSDVLSRWQAELPANTPNQFVYGLPPTDQPDFMQELQSKSWAHTALYPNIRGRLIAKNGQAFSEADTRRNESLQRELNLTQAPQYPTDNKIIQGESAFKHAQEVSVEQDVAKKLDIKIGDELTFSLPEGHVQAKVINIRSVQWQSFSPNFYFVFSPNSFDSNAGSYLGSFFVPEADKSQLLPLIQHYSTTVFIDISLILEQVKQLMGVMVKIMTVLALLVALSGFLVLMACINILIEERKREVALWRAFGSTKANIRHMMTLEFAFIGLASGITACLFAELIGFIASRQIGLSPQLHLELWLILPIAMTLLCAVIGRYRLNYLSEIAPLQSLRHLD</sequence>
<name>A0A1G6GS68_9GAMM</name>
<keyword evidence="2" id="KW-1003">Cell membrane</keyword>
<dbReference type="PANTHER" id="PTHR30287:SF1">
    <property type="entry name" value="INNER MEMBRANE PROTEIN"/>
    <property type="match status" value="1"/>
</dbReference>
<keyword evidence="3 6" id="KW-0812">Transmembrane</keyword>
<evidence type="ECO:0000256" key="4">
    <source>
        <dbReference type="ARBA" id="ARBA00022989"/>
    </source>
</evidence>
<feature type="transmembrane region" description="Helical" evidence="6">
    <location>
        <begin position="20"/>
        <end position="38"/>
    </location>
</feature>
<feature type="domain" description="ABC3 transporter permease C-terminal" evidence="7">
    <location>
        <begin position="700"/>
        <end position="803"/>
    </location>
</feature>
<dbReference type="PANTHER" id="PTHR30287">
    <property type="entry name" value="MEMBRANE COMPONENT OF PREDICTED ABC SUPERFAMILY METABOLITE UPTAKE TRANSPORTER"/>
    <property type="match status" value="1"/>
</dbReference>
<evidence type="ECO:0000259" key="7">
    <source>
        <dbReference type="Pfam" id="PF02687"/>
    </source>
</evidence>
<reference evidence="9" key="1">
    <citation type="submission" date="2016-09" db="EMBL/GenBank/DDBJ databases">
        <authorList>
            <person name="Varghese N."/>
            <person name="Submissions S."/>
        </authorList>
    </citation>
    <scope>NUCLEOTIDE SEQUENCE [LARGE SCALE GENOMIC DNA]</scope>
    <source>
        <strain evidence="9">ANC 4422</strain>
    </source>
</reference>
<proteinExistence type="predicted"/>
<evidence type="ECO:0000256" key="6">
    <source>
        <dbReference type="SAM" id="Phobius"/>
    </source>
</evidence>
<dbReference type="AlphaFoldDB" id="A0A1G6GS68"/>
<dbReference type="Pfam" id="PF02687">
    <property type="entry name" value="FtsX"/>
    <property type="match status" value="2"/>
</dbReference>
<feature type="transmembrane region" description="Helical" evidence="6">
    <location>
        <begin position="394"/>
        <end position="416"/>
    </location>
</feature>
<feature type="transmembrane region" description="Helical" evidence="6">
    <location>
        <begin position="302"/>
        <end position="327"/>
    </location>
</feature>
<dbReference type="STRING" id="1219383.SAMN05421733_102135"/>
<dbReference type="OrthoDB" id="5292592at2"/>